<gene>
    <name evidence="3" type="ORF">CJ218_04090</name>
</gene>
<keyword evidence="2" id="KW-0812">Transmembrane</keyword>
<evidence type="ECO:0000313" key="4">
    <source>
        <dbReference type="Proteomes" id="UP000235670"/>
    </source>
</evidence>
<name>A0A2N6SFE6_9BACL</name>
<organism evidence="3 4">
    <name type="scientific">Gemella sanguinis</name>
    <dbReference type="NCBI Taxonomy" id="84135"/>
    <lineage>
        <taxon>Bacteria</taxon>
        <taxon>Bacillati</taxon>
        <taxon>Bacillota</taxon>
        <taxon>Bacilli</taxon>
        <taxon>Bacillales</taxon>
        <taxon>Gemellaceae</taxon>
        <taxon>Gemella</taxon>
    </lineage>
</organism>
<feature type="compositionally biased region" description="Low complexity" evidence="1">
    <location>
        <begin position="201"/>
        <end position="217"/>
    </location>
</feature>
<comment type="caution">
    <text evidence="3">The sequence shown here is derived from an EMBL/GenBank/DDBJ whole genome shotgun (WGS) entry which is preliminary data.</text>
</comment>
<accession>A0A2N6SFE6</accession>
<protein>
    <submittedName>
        <fullName evidence="3">Uncharacterized protein</fullName>
    </submittedName>
</protein>
<dbReference type="EMBL" id="PNGT01000003">
    <property type="protein sequence ID" value="PMC52627.1"/>
    <property type="molecule type" value="Genomic_DNA"/>
</dbReference>
<feature type="region of interest" description="Disordered" evidence="1">
    <location>
        <begin position="194"/>
        <end position="223"/>
    </location>
</feature>
<dbReference type="AlphaFoldDB" id="A0A2N6SFE6"/>
<evidence type="ECO:0000256" key="1">
    <source>
        <dbReference type="SAM" id="MobiDB-lite"/>
    </source>
</evidence>
<reference evidence="3 4" key="1">
    <citation type="submission" date="2017-09" db="EMBL/GenBank/DDBJ databases">
        <title>Bacterial strain isolated from the female urinary microbiota.</title>
        <authorList>
            <person name="Thomas-White K."/>
            <person name="Kumar N."/>
            <person name="Forster S."/>
            <person name="Putonti C."/>
            <person name="Lawley T."/>
            <person name="Wolfe A.J."/>
        </authorList>
    </citation>
    <scope>NUCLEOTIDE SEQUENCE [LARGE SCALE GENOMIC DNA]</scope>
    <source>
        <strain evidence="3 4">UMB0186</strain>
    </source>
</reference>
<sequence length="223" mass="25606">MILKNNKIIIVLNVIMLLIVTGLSTYAYHKQKSYSNQKIEINNSPVDNTKNSKITLITNSSTNFKNENDLNKKLEIFKKLINDKNEILDSKDDEISSKYNDTISQMKEELKSSIKNTIKENTLDSQALSDAQKVESSKNKLEELKSFVTKNAIDIYENEEKSNEILVEIDNALNNNVVSQPVIQQSQNYNYTQEVQPQTYQSNQQQATTRSQSTTTRRTTRSR</sequence>
<keyword evidence="2" id="KW-0472">Membrane</keyword>
<feature type="transmembrane region" description="Helical" evidence="2">
    <location>
        <begin position="6"/>
        <end position="28"/>
    </location>
</feature>
<evidence type="ECO:0000256" key="2">
    <source>
        <dbReference type="SAM" id="Phobius"/>
    </source>
</evidence>
<dbReference type="STRING" id="84135.GCA_001052115_00296"/>
<proteinExistence type="predicted"/>
<dbReference type="Proteomes" id="UP000235670">
    <property type="component" value="Unassembled WGS sequence"/>
</dbReference>
<keyword evidence="2" id="KW-1133">Transmembrane helix</keyword>
<evidence type="ECO:0000313" key="3">
    <source>
        <dbReference type="EMBL" id="PMC52627.1"/>
    </source>
</evidence>